<dbReference type="InterPro" id="IPR036890">
    <property type="entry name" value="HATPase_C_sf"/>
</dbReference>
<accession>A0A5B8JTJ3</accession>
<dbReference type="AlphaFoldDB" id="A0A5B8JTJ3"/>
<keyword evidence="4" id="KW-1185">Reference proteome</keyword>
<reference evidence="3 4" key="1">
    <citation type="submission" date="2019-07" db="EMBL/GenBank/DDBJ databases">
        <authorList>
            <person name="Zhu P."/>
        </authorList>
    </citation>
    <scope>NUCLEOTIDE SEQUENCE [LARGE SCALE GENOMIC DNA]</scope>
    <source>
        <strain evidence="3 4">SSL-25</strain>
    </source>
</reference>
<dbReference type="PANTHER" id="PTHR35526:SF3">
    <property type="entry name" value="ANTI-SIGMA-F FACTOR RSBW"/>
    <property type="match status" value="1"/>
</dbReference>
<dbReference type="KEGG" id="sqz:FQU76_31390"/>
<evidence type="ECO:0000313" key="3">
    <source>
        <dbReference type="EMBL" id="QDY81430.1"/>
    </source>
</evidence>
<evidence type="ECO:0000256" key="1">
    <source>
        <dbReference type="ARBA" id="ARBA00022527"/>
    </source>
</evidence>
<dbReference type="PANTHER" id="PTHR35526">
    <property type="entry name" value="ANTI-SIGMA-F FACTOR RSBW-RELATED"/>
    <property type="match status" value="1"/>
</dbReference>
<keyword evidence="1" id="KW-0723">Serine/threonine-protein kinase</keyword>
<dbReference type="InterPro" id="IPR003594">
    <property type="entry name" value="HATPase_dom"/>
</dbReference>
<keyword evidence="1" id="KW-0418">Kinase</keyword>
<dbReference type="EMBL" id="CP042266">
    <property type="protein sequence ID" value="QDY81430.1"/>
    <property type="molecule type" value="Genomic_DNA"/>
</dbReference>
<keyword evidence="1" id="KW-0808">Transferase</keyword>
<dbReference type="RefSeq" id="WP_146484724.1">
    <property type="nucleotide sequence ID" value="NZ_CP042266.1"/>
</dbReference>
<dbReference type="Gene3D" id="3.30.565.10">
    <property type="entry name" value="Histidine kinase-like ATPase, C-terminal domain"/>
    <property type="match status" value="1"/>
</dbReference>
<dbReference type="SUPFAM" id="SSF55874">
    <property type="entry name" value="ATPase domain of HSP90 chaperone/DNA topoisomerase II/histidine kinase"/>
    <property type="match status" value="1"/>
</dbReference>
<dbReference type="Pfam" id="PF13581">
    <property type="entry name" value="HATPase_c_2"/>
    <property type="match status" value="1"/>
</dbReference>
<organism evidence="3 4">
    <name type="scientific">Streptomyces qinzhouensis</name>
    <dbReference type="NCBI Taxonomy" id="2599401"/>
    <lineage>
        <taxon>Bacteria</taxon>
        <taxon>Bacillati</taxon>
        <taxon>Actinomycetota</taxon>
        <taxon>Actinomycetes</taxon>
        <taxon>Kitasatosporales</taxon>
        <taxon>Streptomycetaceae</taxon>
        <taxon>Streptomyces</taxon>
    </lineage>
</organism>
<dbReference type="GO" id="GO:0005524">
    <property type="term" value="F:ATP binding"/>
    <property type="evidence" value="ECO:0007669"/>
    <property type="project" value="UniProtKB-KW"/>
</dbReference>
<dbReference type="InterPro" id="IPR050267">
    <property type="entry name" value="Anti-sigma-factor_SerPK"/>
</dbReference>
<dbReference type="GO" id="GO:0004674">
    <property type="term" value="F:protein serine/threonine kinase activity"/>
    <property type="evidence" value="ECO:0007669"/>
    <property type="project" value="UniProtKB-KW"/>
</dbReference>
<sequence>MSGDAFRCAGEGIVSGGQKIRFRGTYGEVLAARAWCCTFPGTLEQVGRARHWTGKALGDAPFLDDAVSIVTELCANALRHTASGKGSGVFHLALTVSRWGVTLSVTDQGGAVGVPELKPLDRESENGRGVYLVSKLARRVVIRRVSGCYRVTADVI</sequence>
<evidence type="ECO:0000259" key="2">
    <source>
        <dbReference type="Pfam" id="PF13581"/>
    </source>
</evidence>
<name>A0A5B8JTJ3_9ACTN</name>
<dbReference type="Proteomes" id="UP000320580">
    <property type="component" value="Chromosome"/>
</dbReference>
<dbReference type="CDD" id="cd16936">
    <property type="entry name" value="HATPase_RsbW-like"/>
    <property type="match status" value="1"/>
</dbReference>
<keyword evidence="3" id="KW-0547">Nucleotide-binding</keyword>
<protein>
    <submittedName>
        <fullName evidence="3">ATP-binding protein</fullName>
    </submittedName>
</protein>
<dbReference type="OrthoDB" id="3871793at2"/>
<feature type="domain" description="Histidine kinase/HSP90-like ATPase" evidence="2">
    <location>
        <begin position="39"/>
        <end position="152"/>
    </location>
</feature>
<evidence type="ECO:0000313" key="4">
    <source>
        <dbReference type="Proteomes" id="UP000320580"/>
    </source>
</evidence>
<proteinExistence type="predicted"/>
<gene>
    <name evidence="3" type="ORF">FQU76_31390</name>
</gene>
<keyword evidence="3" id="KW-0067">ATP-binding</keyword>